<name>A0A6S6TFI2_9GAMM</name>
<protein>
    <recommendedName>
        <fullName evidence="2">Cellulose-binding domain protein</fullName>
    </recommendedName>
</protein>
<feature type="non-terminal residue" evidence="1">
    <location>
        <position position="399"/>
    </location>
</feature>
<proteinExistence type="predicted"/>
<organism evidence="1">
    <name type="scientific">uncultured Thiotrichaceae bacterium</name>
    <dbReference type="NCBI Taxonomy" id="298394"/>
    <lineage>
        <taxon>Bacteria</taxon>
        <taxon>Pseudomonadati</taxon>
        <taxon>Pseudomonadota</taxon>
        <taxon>Gammaproteobacteria</taxon>
        <taxon>Thiotrichales</taxon>
        <taxon>Thiotrichaceae</taxon>
        <taxon>environmental samples</taxon>
    </lineage>
</organism>
<accession>A0A6S6TFI2</accession>
<reference evidence="1" key="1">
    <citation type="submission" date="2020-01" db="EMBL/GenBank/DDBJ databases">
        <authorList>
            <person name="Meier V. D."/>
            <person name="Meier V D."/>
        </authorList>
    </citation>
    <scope>NUCLEOTIDE SEQUENCE</scope>
    <source>
        <strain evidence="1">HLG_WM_MAG_07</strain>
    </source>
</reference>
<gene>
    <name evidence="1" type="ORF">HELGO_WM18925</name>
</gene>
<evidence type="ECO:0000313" key="1">
    <source>
        <dbReference type="EMBL" id="CAA6819632.1"/>
    </source>
</evidence>
<evidence type="ECO:0008006" key="2">
    <source>
        <dbReference type="Google" id="ProtNLM"/>
    </source>
</evidence>
<sequence>MTFLLALLPAILTGLLVVNWQKETSITDPSSPTPIQHTLQTKAPVEEATPEILTPTIHYPATQSRESPLGINTNEVFEQDASIPFVDLFRVATPFHENIRCRAQDKPCLTSAEVEYDSQGWPKSLNGGKAGVFFLRNIALAALPEGDFHVLYDGEGKLEYFHNVEVVTREAGIDTIRFNAREDGFMTAALQITQSNPAKPLKNIRILMPGGICSDNPFRQVSDASTCQNSDFLDFRTHYKSITFNPDYLNFMKDFGVIRFMPMSGITRNPSSKWEERPNMQEATWGGIYGARGAPLEIQIKLANILNADPWLNVPHSADDHYIQQFAEYVKEHLSSKLTPYIEYTNEAWNANFVHNEHMQKMGIAQKLDQDALLAGYKYYAKRSVEFFAIWEAVYGGHE</sequence>
<dbReference type="AlphaFoldDB" id="A0A6S6TFI2"/>
<dbReference type="EMBL" id="CACVAY010000095">
    <property type="protein sequence ID" value="CAA6819632.1"/>
    <property type="molecule type" value="Genomic_DNA"/>
</dbReference>